<keyword evidence="8 12" id="KW-0798">TonB box</keyword>
<evidence type="ECO:0000256" key="4">
    <source>
        <dbReference type="ARBA" id="ARBA00022496"/>
    </source>
</evidence>
<feature type="domain" description="TonB-dependent receptor-like beta-barrel" evidence="14">
    <location>
        <begin position="318"/>
        <end position="735"/>
    </location>
</feature>
<feature type="domain" description="TonB-dependent receptor plug" evidence="15">
    <location>
        <begin position="49"/>
        <end position="155"/>
    </location>
</feature>
<evidence type="ECO:0000256" key="12">
    <source>
        <dbReference type="RuleBase" id="RU003357"/>
    </source>
</evidence>
<evidence type="ECO:0000259" key="15">
    <source>
        <dbReference type="Pfam" id="PF07715"/>
    </source>
</evidence>
<comment type="caution">
    <text evidence="16">The sequence shown here is derived from an EMBL/GenBank/DDBJ whole genome shotgun (WGS) entry which is preliminary data.</text>
</comment>
<evidence type="ECO:0000256" key="7">
    <source>
        <dbReference type="ARBA" id="ARBA00023065"/>
    </source>
</evidence>
<evidence type="ECO:0000256" key="9">
    <source>
        <dbReference type="ARBA" id="ARBA00023136"/>
    </source>
</evidence>
<evidence type="ECO:0000256" key="11">
    <source>
        <dbReference type="PROSITE-ProRule" id="PRU01360"/>
    </source>
</evidence>
<dbReference type="Pfam" id="PF00593">
    <property type="entry name" value="TonB_dep_Rec_b-barrel"/>
    <property type="match status" value="1"/>
</dbReference>
<dbReference type="GO" id="GO:0009279">
    <property type="term" value="C:cell outer membrane"/>
    <property type="evidence" value="ECO:0007669"/>
    <property type="project" value="UniProtKB-SubCell"/>
</dbReference>
<dbReference type="AlphaFoldDB" id="A0A7X1FSF9"/>
<comment type="similarity">
    <text evidence="11 12">Belongs to the TonB-dependent receptor family.</text>
</comment>
<dbReference type="PROSITE" id="PS52016">
    <property type="entry name" value="TONB_DEPENDENT_REC_3"/>
    <property type="match status" value="1"/>
</dbReference>
<dbReference type="Proteomes" id="UP000566813">
    <property type="component" value="Unassembled WGS sequence"/>
</dbReference>
<keyword evidence="2 11" id="KW-0813">Transport</keyword>
<dbReference type="PANTHER" id="PTHR32552:SF81">
    <property type="entry name" value="TONB-DEPENDENT OUTER MEMBRANE RECEPTOR"/>
    <property type="match status" value="1"/>
</dbReference>
<evidence type="ECO:0000256" key="8">
    <source>
        <dbReference type="ARBA" id="ARBA00023077"/>
    </source>
</evidence>
<dbReference type="InterPro" id="IPR036942">
    <property type="entry name" value="Beta-barrel_TonB_sf"/>
</dbReference>
<sequence length="773" mass="83498">MAIRKIAFGLLCGAGSLALATPAFAQAAAADERLDEEIVVTAQNRAENVQDVPIAIAVVSGETMRDKGVTDFSSLMKISPSVQITQDTTNVKVSVRGVGTSSIGEAQDQSIAVNIDGEYINRPTILNAATFDLERVEVLRGPQGTLYGRNSTGGAVNFISRKPGKDFGVNASATYGNYNLVTLEGGVDVPLGDIGGIRVAGIYTDRDGYNFHPNTVPTQLGGYVTRQGNRSGDDHRWGVRASLRLNPTENLTVDAAYEHIETDIIPASQAYVDLTQAANGPGATCALNGWKEVGPGTPGVQCVPANTNFLANIDRGSYNQVLTGLSTFKQTSDAVRGRIAYDLGAATFTYTGGYRKTNATGVNTLSPAYAFTNFGSPVETQSHELRLNGVTSGITWQTGAFFFKEKLNTNGGLYIPFIGANGGYVNYFRHPTTSKNWSVFGQVEVPLGEKITAVFGGRYTDDTRSGTWTNYAFAFNSGPIELTNQATLPLVNLTYKGNKFNWLAGLNYKPNSDTLVYAKVSTGYKAGGFDGTGTTFRPETNTAYEVGTKLNFGPGGHNIFNLSGFYYDYKDLQNDVLLNPSVGGQTFNAGKAVIWGVEAETVIRLSPNDTFTANVNYLHAEYKDFTATYNVFDPAVPTRTGLDLVTYPGDIANLSGNAIPQAPRWVISVGYDHVFDLGGAGTVTASASTRFKSKYFTDIFNYRDMQEKAFTQSDASLTWKPVGKRYSVQAYVQNIENYRPVLYAAYTAANTDDIINWQFGAPRTYGIRVSADF</sequence>
<keyword evidence="10 11" id="KW-0998">Cell outer membrane</keyword>
<dbReference type="InterPro" id="IPR039426">
    <property type="entry name" value="TonB-dep_rcpt-like"/>
</dbReference>
<dbReference type="Gene3D" id="2.40.170.20">
    <property type="entry name" value="TonB-dependent receptor, beta-barrel domain"/>
    <property type="match status" value="1"/>
</dbReference>
<keyword evidence="6" id="KW-0408">Iron</keyword>
<dbReference type="GO" id="GO:0006826">
    <property type="term" value="P:iron ion transport"/>
    <property type="evidence" value="ECO:0007669"/>
    <property type="project" value="UniProtKB-KW"/>
</dbReference>
<keyword evidence="7" id="KW-0406">Ion transport</keyword>
<keyword evidence="3 11" id="KW-1134">Transmembrane beta strand</keyword>
<reference evidence="16 17" key="1">
    <citation type="submission" date="2020-08" db="EMBL/GenBank/DDBJ databases">
        <title>The genome sequence of type strain Novosphingobium flavum NBRC 111647.</title>
        <authorList>
            <person name="Liu Y."/>
        </authorList>
    </citation>
    <scope>NUCLEOTIDE SEQUENCE [LARGE SCALE GENOMIC DNA]</scope>
    <source>
        <strain evidence="16 17">NBRC 111647</strain>
    </source>
</reference>
<gene>
    <name evidence="16" type="ORF">H7F51_08180</name>
</gene>
<dbReference type="EMBL" id="JACLAW010000005">
    <property type="protein sequence ID" value="MBC2665497.1"/>
    <property type="molecule type" value="Genomic_DNA"/>
</dbReference>
<dbReference type="SUPFAM" id="SSF56935">
    <property type="entry name" value="Porins"/>
    <property type="match status" value="1"/>
</dbReference>
<accession>A0A7X1FSF9</accession>
<evidence type="ECO:0000256" key="5">
    <source>
        <dbReference type="ARBA" id="ARBA00022692"/>
    </source>
</evidence>
<name>A0A7X1FSF9_9SPHN</name>
<keyword evidence="17" id="KW-1185">Reference proteome</keyword>
<keyword evidence="13" id="KW-0732">Signal</keyword>
<keyword evidence="4" id="KW-0410">Iron transport</keyword>
<feature type="chain" id="PRO_5031067213" evidence="13">
    <location>
        <begin position="26"/>
        <end position="773"/>
    </location>
</feature>
<evidence type="ECO:0000313" key="17">
    <source>
        <dbReference type="Proteomes" id="UP000566813"/>
    </source>
</evidence>
<evidence type="ECO:0000313" key="16">
    <source>
        <dbReference type="EMBL" id="MBC2665497.1"/>
    </source>
</evidence>
<keyword evidence="5 11" id="KW-0812">Transmembrane</keyword>
<feature type="signal peptide" evidence="13">
    <location>
        <begin position="1"/>
        <end position="25"/>
    </location>
</feature>
<dbReference type="InterPro" id="IPR000531">
    <property type="entry name" value="Beta-barrel_TonB"/>
</dbReference>
<evidence type="ECO:0000256" key="1">
    <source>
        <dbReference type="ARBA" id="ARBA00004571"/>
    </source>
</evidence>
<evidence type="ECO:0000256" key="3">
    <source>
        <dbReference type="ARBA" id="ARBA00022452"/>
    </source>
</evidence>
<evidence type="ECO:0000256" key="2">
    <source>
        <dbReference type="ARBA" id="ARBA00022448"/>
    </source>
</evidence>
<evidence type="ECO:0000256" key="10">
    <source>
        <dbReference type="ARBA" id="ARBA00023237"/>
    </source>
</evidence>
<dbReference type="InterPro" id="IPR012910">
    <property type="entry name" value="Plug_dom"/>
</dbReference>
<organism evidence="16 17">
    <name type="scientific">Novosphingobium flavum</name>
    <dbReference type="NCBI Taxonomy" id="1778672"/>
    <lineage>
        <taxon>Bacteria</taxon>
        <taxon>Pseudomonadati</taxon>
        <taxon>Pseudomonadota</taxon>
        <taxon>Alphaproteobacteria</taxon>
        <taxon>Sphingomonadales</taxon>
        <taxon>Sphingomonadaceae</taxon>
        <taxon>Novosphingobium</taxon>
    </lineage>
</organism>
<comment type="subcellular location">
    <subcellularLocation>
        <location evidence="1 11">Cell outer membrane</location>
        <topology evidence="1 11">Multi-pass membrane protein</topology>
    </subcellularLocation>
</comment>
<dbReference type="Pfam" id="PF07715">
    <property type="entry name" value="Plug"/>
    <property type="match status" value="1"/>
</dbReference>
<dbReference type="PANTHER" id="PTHR32552">
    <property type="entry name" value="FERRICHROME IRON RECEPTOR-RELATED"/>
    <property type="match status" value="1"/>
</dbReference>
<proteinExistence type="inferred from homology"/>
<evidence type="ECO:0000256" key="13">
    <source>
        <dbReference type="SAM" id="SignalP"/>
    </source>
</evidence>
<evidence type="ECO:0000259" key="14">
    <source>
        <dbReference type="Pfam" id="PF00593"/>
    </source>
</evidence>
<keyword evidence="16" id="KW-0675">Receptor</keyword>
<protein>
    <submittedName>
        <fullName evidence="16">TonB-dependent receptor</fullName>
    </submittedName>
</protein>
<dbReference type="CDD" id="cd01347">
    <property type="entry name" value="ligand_gated_channel"/>
    <property type="match status" value="1"/>
</dbReference>
<dbReference type="RefSeq" id="WP_185663751.1">
    <property type="nucleotide sequence ID" value="NZ_JACLAW010000005.1"/>
</dbReference>
<keyword evidence="9 11" id="KW-0472">Membrane</keyword>
<evidence type="ECO:0000256" key="6">
    <source>
        <dbReference type="ARBA" id="ARBA00023004"/>
    </source>
</evidence>